<gene>
    <name evidence="1" type="ORF">GALL_428930</name>
</gene>
<sequence length="444" mass="49201">MLRQALLRFRIRQPSQPDFRQIVRRWFLRFLHAEHFGEMALDVVAMRLQQREKCLPVGAIHGSGNVQAVFVIGRQHLRLGVLQVLQAVLQVAQKNVGGAELPDRFRIERTALAHQRQHFQRRPDLQCHVLAAADQLEHLGDEFDLADAAGAELDVVLHLAPVHFAHDLRLELAHGGKGAIVEILAEHERTQQILQFLFRPGDDAALDPGIALPLASLRLVILFQHGEAADQRPGIPVRTEPHVDTEHQAIDGVFADGGDQLLGQPDEIFVVGQPSGAAGLAVLGEGEDQVDVGRDIELAPAQLAHADDDQLLRCTALPHRRAMKVALPAIQPLQRLPHRDFGQLRAGFDHFIEIGEPVQVARNDAQNHVLPEPAQDVLEAFLVPDRPGRDEGAHFIAGERAPQAFEQGRQATGISFQHAPEKRTQRTGALQDFFIGRCPIRSNR</sequence>
<proteinExistence type="predicted"/>
<organism evidence="1">
    <name type="scientific">mine drainage metagenome</name>
    <dbReference type="NCBI Taxonomy" id="410659"/>
    <lineage>
        <taxon>unclassified sequences</taxon>
        <taxon>metagenomes</taxon>
        <taxon>ecological metagenomes</taxon>
    </lineage>
</organism>
<reference evidence="1" key="1">
    <citation type="submission" date="2016-10" db="EMBL/GenBank/DDBJ databases">
        <title>Sequence of Gallionella enrichment culture.</title>
        <authorList>
            <person name="Poehlein A."/>
            <person name="Muehling M."/>
            <person name="Daniel R."/>
        </authorList>
    </citation>
    <scope>NUCLEOTIDE SEQUENCE</scope>
</reference>
<dbReference type="AlphaFoldDB" id="A0A1J5QHG5"/>
<comment type="caution">
    <text evidence="1">The sequence shown here is derived from an EMBL/GenBank/DDBJ whole genome shotgun (WGS) entry which is preliminary data.</text>
</comment>
<name>A0A1J5QHG5_9ZZZZ</name>
<accession>A0A1J5QHG5</accession>
<evidence type="ECO:0000313" key="1">
    <source>
        <dbReference type="EMBL" id="OIQ75437.1"/>
    </source>
</evidence>
<protein>
    <submittedName>
        <fullName evidence="1">Uncharacterized protein</fullName>
    </submittedName>
</protein>
<dbReference type="EMBL" id="MLJW01002166">
    <property type="protein sequence ID" value="OIQ75437.1"/>
    <property type="molecule type" value="Genomic_DNA"/>
</dbReference>